<dbReference type="EMBL" id="JBFXLS010000002">
    <property type="protein sequence ID" value="KAL2834390.1"/>
    <property type="molecule type" value="Genomic_DNA"/>
</dbReference>
<dbReference type="PROSITE" id="PS50048">
    <property type="entry name" value="ZN2_CY6_FUNGAL_2"/>
    <property type="match status" value="1"/>
</dbReference>
<comment type="subcellular location">
    <subcellularLocation>
        <location evidence="1">Nucleus</location>
    </subcellularLocation>
</comment>
<feature type="compositionally biased region" description="Basic and acidic residues" evidence="8">
    <location>
        <begin position="128"/>
        <end position="142"/>
    </location>
</feature>
<feature type="compositionally biased region" description="Polar residues" evidence="8">
    <location>
        <begin position="1"/>
        <end position="14"/>
    </location>
</feature>
<gene>
    <name evidence="10" type="ORF">BDW59DRAFT_156322</name>
</gene>
<feature type="region of interest" description="Disordered" evidence="8">
    <location>
        <begin position="1"/>
        <end position="29"/>
    </location>
</feature>
<feature type="domain" description="Zn(2)-C6 fungal-type" evidence="9">
    <location>
        <begin position="32"/>
        <end position="62"/>
    </location>
</feature>
<evidence type="ECO:0000256" key="2">
    <source>
        <dbReference type="ARBA" id="ARBA00022723"/>
    </source>
</evidence>
<evidence type="ECO:0000256" key="5">
    <source>
        <dbReference type="ARBA" id="ARBA00023125"/>
    </source>
</evidence>
<dbReference type="Pfam" id="PF04082">
    <property type="entry name" value="Fungal_trans"/>
    <property type="match status" value="1"/>
</dbReference>
<dbReference type="PANTHER" id="PTHR31313:SF86">
    <property type="entry name" value="ZN(2)-C6 FUNGAL-TYPE DOMAIN-CONTAINING PROTEIN"/>
    <property type="match status" value="1"/>
</dbReference>
<dbReference type="InterPro" id="IPR051615">
    <property type="entry name" value="Transcr_Regulatory_Elem"/>
</dbReference>
<protein>
    <recommendedName>
        <fullName evidence="9">Zn(2)-C6 fungal-type domain-containing protein</fullName>
    </recommendedName>
</protein>
<organism evidence="10 11">
    <name type="scientific">Aspergillus cavernicola</name>
    <dbReference type="NCBI Taxonomy" id="176166"/>
    <lineage>
        <taxon>Eukaryota</taxon>
        <taxon>Fungi</taxon>
        <taxon>Dikarya</taxon>
        <taxon>Ascomycota</taxon>
        <taxon>Pezizomycotina</taxon>
        <taxon>Eurotiomycetes</taxon>
        <taxon>Eurotiomycetidae</taxon>
        <taxon>Eurotiales</taxon>
        <taxon>Aspergillaceae</taxon>
        <taxon>Aspergillus</taxon>
        <taxon>Aspergillus subgen. Nidulantes</taxon>
    </lineage>
</organism>
<dbReference type="Gene3D" id="4.10.240.10">
    <property type="entry name" value="Zn(2)-C6 fungal-type DNA-binding domain"/>
    <property type="match status" value="1"/>
</dbReference>
<reference evidence="10 11" key="1">
    <citation type="submission" date="2024-07" db="EMBL/GenBank/DDBJ databases">
        <title>Section-level genome sequencing and comparative genomics of Aspergillus sections Usti and Cavernicolus.</title>
        <authorList>
            <consortium name="Lawrence Berkeley National Laboratory"/>
            <person name="Nybo J.L."/>
            <person name="Vesth T.C."/>
            <person name="Theobald S."/>
            <person name="Frisvad J.C."/>
            <person name="Larsen T.O."/>
            <person name="Kjaerboelling I."/>
            <person name="Rothschild-Mancinelli K."/>
            <person name="Lyhne E.K."/>
            <person name="Kogle M.E."/>
            <person name="Barry K."/>
            <person name="Clum A."/>
            <person name="Na H."/>
            <person name="Ledsgaard L."/>
            <person name="Lin J."/>
            <person name="Lipzen A."/>
            <person name="Kuo A."/>
            <person name="Riley R."/>
            <person name="Mondo S."/>
            <person name="LaButti K."/>
            <person name="Haridas S."/>
            <person name="Pangalinan J."/>
            <person name="Salamov A.A."/>
            <person name="Simmons B.A."/>
            <person name="Magnuson J.K."/>
            <person name="Chen J."/>
            <person name="Drula E."/>
            <person name="Henrissat B."/>
            <person name="Wiebenga A."/>
            <person name="Lubbers R.J."/>
            <person name="Gomes A.C."/>
            <person name="Makela M.R."/>
            <person name="Stajich J."/>
            <person name="Grigoriev I.V."/>
            <person name="Mortensen U.H."/>
            <person name="De vries R.P."/>
            <person name="Baker S.E."/>
            <person name="Andersen M.R."/>
        </authorList>
    </citation>
    <scope>NUCLEOTIDE SEQUENCE [LARGE SCALE GENOMIC DNA]</scope>
    <source>
        <strain evidence="10 11">CBS 600.67</strain>
    </source>
</reference>
<keyword evidence="6" id="KW-0804">Transcription</keyword>
<sequence>MSGTHLNMDRSSQPPKEPSRGQIKRPAPRCKTCTACRGRKVKCNGGSPQCIPCSNTNRRCVYPQDARSQNKPTRAEIQRLEAHIESIWAIVREREGGEAGRNDVSPQQAERTVSVPPVRRLSPAAKSPEPERLSNAVERSHQDLSPAEMDIVGVLGQDGELVVHGVSSMHYKQQHQQQPSPGADSTQAEDERTRRERKQQQQISKARLVANAAFQRQRESVLLHNPSLMQQVNFGSIDPETALHLLDLHFNRLHFTYLISYRPAIMDSLFTNGPHCNMLFLTAVYFCSSMFTDRLTVRAQRDQFYASFRLALVDSLDQPSISSAVGLLLCGAALVSSGRLSAGWITSGIAYRMILDLGCHLVLDSPRRDLPDDMILLTDLELEMRKRLYWGAYLIDATQSLYLGRPPYLRAVPARVPQLFLDTYEELDPWSPYLDPLSPLPEVNAVLGAYAPRPAYAVSTFTALLKLFEVSSQLVHSFYQIDSVRHPRQHIQDTRASIAKDLYRWYESREEHLRFNPLLDTDPTPPPHQITPLTTYHTLTILLHRPFLANGYLSAHITEDERTAGEQASVQAAIQTYHLIKRYESAFTLRRAPYLISYAVHSALLALLTQKPVERDCVLDKIGFLWGALGDLQGGGNCGLKKPMENLADWMAKLGLSFGAGGLVGGGRGGGEFVLPGGDGMSGQQGNRIHETDLIGNSVMDWTFPNSGLEGVDWLLNDMSWIAAGAGNDASLQQIE</sequence>
<keyword evidence="4" id="KW-0805">Transcription regulation</keyword>
<dbReference type="CDD" id="cd00067">
    <property type="entry name" value="GAL4"/>
    <property type="match status" value="1"/>
</dbReference>
<dbReference type="InterPro" id="IPR007219">
    <property type="entry name" value="XnlR_reg_dom"/>
</dbReference>
<proteinExistence type="predicted"/>
<feature type="region of interest" description="Disordered" evidence="8">
    <location>
        <begin position="169"/>
        <end position="203"/>
    </location>
</feature>
<feature type="region of interest" description="Disordered" evidence="8">
    <location>
        <begin position="98"/>
        <end position="145"/>
    </location>
</feature>
<evidence type="ECO:0000256" key="7">
    <source>
        <dbReference type="ARBA" id="ARBA00023242"/>
    </source>
</evidence>
<dbReference type="SMART" id="SM00906">
    <property type="entry name" value="Fungal_trans"/>
    <property type="match status" value="1"/>
</dbReference>
<dbReference type="CDD" id="cd12148">
    <property type="entry name" value="fungal_TF_MHR"/>
    <property type="match status" value="1"/>
</dbReference>
<evidence type="ECO:0000256" key="8">
    <source>
        <dbReference type="SAM" id="MobiDB-lite"/>
    </source>
</evidence>
<dbReference type="SUPFAM" id="SSF57701">
    <property type="entry name" value="Zn2/Cys6 DNA-binding domain"/>
    <property type="match status" value="1"/>
</dbReference>
<dbReference type="PANTHER" id="PTHR31313">
    <property type="entry name" value="TY1 ENHANCER ACTIVATOR"/>
    <property type="match status" value="1"/>
</dbReference>
<keyword evidence="3" id="KW-0862">Zinc</keyword>
<keyword evidence="7" id="KW-0539">Nucleus</keyword>
<accession>A0ABR4J323</accession>
<evidence type="ECO:0000256" key="4">
    <source>
        <dbReference type="ARBA" id="ARBA00023015"/>
    </source>
</evidence>
<dbReference type="InterPro" id="IPR036864">
    <property type="entry name" value="Zn2-C6_fun-type_DNA-bd_sf"/>
</dbReference>
<evidence type="ECO:0000313" key="11">
    <source>
        <dbReference type="Proteomes" id="UP001610335"/>
    </source>
</evidence>
<comment type="caution">
    <text evidence="10">The sequence shown here is derived from an EMBL/GenBank/DDBJ whole genome shotgun (WGS) entry which is preliminary data.</text>
</comment>
<evidence type="ECO:0000256" key="3">
    <source>
        <dbReference type="ARBA" id="ARBA00022833"/>
    </source>
</evidence>
<evidence type="ECO:0000256" key="1">
    <source>
        <dbReference type="ARBA" id="ARBA00004123"/>
    </source>
</evidence>
<keyword evidence="5" id="KW-0238">DNA-binding</keyword>
<dbReference type="Pfam" id="PF00172">
    <property type="entry name" value="Zn_clus"/>
    <property type="match status" value="1"/>
</dbReference>
<evidence type="ECO:0000313" key="10">
    <source>
        <dbReference type="EMBL" id="KAL2834390.1"/>
    </source>
</evidence>
<keyword evidence="2" id="KW-0479">Metal-binding</keyword>
<name>A0ABR4J323_9EURO</name>
<dbReference type="PROSITE" id="PS00463">
    <property type="entry name" value="ZN2_CY6_FUNGAL_1"/>
    <property type="match status" value="1"/>
</dbReference>
<dbReference type="SMART" id="SM00066">
    <property type="entry name" value="GAL4"/>
    <property type="match status" value="1"/>
</dbReference>
<dbReference type="InterPro" id="IPR001138">
    <property type="entry name" value="Zn2Cys6_DnaBD"/>
</dbReference>
<evidence type="ECO:0000256" key="6">
    <source>
        <dbReference type="ARBA" id="ARBA00023163"/>
    </source>
</evidence>
<evidence type="ECO:0000259" key="9">
    <source>
        <dbReference type="PROSITE" id="PS50048"/>
    </source>
</evidence>
<dbReference type="Proteomes" id="UP001610335">
    <property type="component" value="Unassembled WGS sequence"/>
</dbReference>
<feature type="compositionally biased region" description="Polar residues" evidence="8">
    <location>
        <begin position="170"/>
        <end position="186"/>
    </location>
</feature>
<keyword evidence="11" id="KW-1185">Reference proteome</keyword>